<name>A0A420Y1C6_9PEZI</name>
<feature type="domain" description="C2H2-type" evidence="7">
    <location>
        <begin position="321"/>
        <end position="350"/>
    </location>
</feature>
<dbReference type="SMART" id="SM00451">
    <property type="entry name" value="ZnF_U1"/>
    <property type="match status" value="2"/>
</dbReference>
<dbReference type="SMART" id="SM00355">
    <property type="entry name" value="ZnF_C2H2"/>
    <property type="match status" value="2"/>
</dbReference>
<dbReference type="GO" id="GO:0008270">
    <property type="term" value="F:zinc ion binding"/>
    <property type="evidence" value="ECO:0007669"/>
    <property type="project" value="UniProtKB-KW"/>
</dbReference>
<dbReference type="InterPro" id="IPR001623">
    <property type="entry name" value="DnaJ_domain"/>
</dbReference>
<feature type="region of interest" description="Disordered" evidence="5">
    <location>
        <begin position="1"/>
        <end position="20"/>
    </location>
</feature>
<dbReference type="Gene3D" id="3.30.160.60">
    <property type="entry name" value="Classic Zinc Finger"/>
    <property type="match status" value="1"/>
</dbReference>
<evidence type="ECO:0000256" key="2">
    <source>
        <dbReference type="ARBA" id="ARBA00022771"/>
    </source>
</evidence>
<dbReference type="EMBL" id="QVQW01000069">
    <property type="protein sequence ID" value="RKU41727.1"/>
    <property type="molecule type" value="Genomic_DNA"/>
</dbReference>
<dbReference type="SMART" id="SM00271">
    <property type="entry name" value="DnaJ"/>
    <property type="match status" value="1"/>
</dbReference>
<dbReference type="InterPro" id="IPR054076">
    <property type="entry name" value="ZUO1-like_ZHD"/>
</dbReference>
<dbReference type="STRING" id="177199.A0A420Y1C6"/>
<dbReference type="CDD" id="cd06257">
    <property type="entry name" value="DnaJ"/>
    <property type="match status" value="1"/>
</dbReference>
<dbReference type="PROSITE" id="PS00636">
    <property type="entry name" value="DNAJ_1"/>
    <property type="match status" value="1"/>
</dbReference>
<dbReference type="AlphaFoldDB" id="A0A420Y1C6"/>
<dbReference type="InterPro" id="IPR003604">
    <property type="entry name" value="Matrin/U1-like-C_Znf_C2H2"/>
</dbReference>
<dbReference type="SUPFAM" id="SSF57667">
    <property type="entry name" value="beta-beta-alpha zinc fingers"/>
    <property type="match status" value="1"/>
</dbReference>
<dbReference type="PANTHER" id="PTHR44029:SF1">
    <property type="entry name" value="DNAJ HOMOLOG SUBFAMILY C MEMBER 21"/>
    <property type="match status" value="1"/>
</dbReference>
<dbReference type="PRINTS" id="PR00625">
    <property type="entry name" value="JDOMAIN"/>
</dbReference>
<feature type="compositionally biased region" description="Acidic residues" evidence="5">
    <location>
        <begin position="380"/>
        <end position="397"/>
    </location>
</feature>
<accession>A0A420Y1C6</accession>
<dbReference type="InterPro" id="IPR036236">
    <property type="entry name" value="Znf_C2H2_sf"/>
</dbReference>
<keyword evidence="2 4" id="KW-0863">Zinc-finger</keyword>
<dbReference type="PROSITE" id="PS00028">
    <property type="entry name" value="ZINC_FINGER_C2H2_1"/>
    <property type="match status" value="2"/>
</dbReference>
<feature type="compositionally biased region" description="Basic residues" evidence="5">
    <location>
        <begin position="477"/>
        <end position="488"/>
    </location>
</feature>
<keyword evidence="1" id="KW-0479">Metal-binding</keyword>
<feature type="domain" description="J" evidence="6">
    <location>
        <begin position="24"/>
        <end position="90"/>
    </location>
</feature>
<dbReference type="Gene3D" id="1.10.287.110">
    <property type="entry name" value="DnaJ domain"/>
    <property type="match status" value="1"/>
</dbReference>
<protein>
    <recommendedName>
        <fullName evidence="10">J domain-containing protein</fullName>
    </recommendedName>
</protein>
<feature type="compositionally biased region" description="Basic and acidic residues" evidence="5">
    <location>
        <begin position="398"/>
        <end position="407"/>
    </location>
</feature>
<dbReference type="OrthoDB" id="5894at2759"/>
<dbReference type="InterPro" id="IPR018253">
    <property type="entry name" value="DnaJ_domain_CS"/>
</dbReference>
<dbReference type="InterPro" id="IPR022755">
    <property type="entry name" value="Znf_C2H2_jaz"/>
</dbReference>
<evidence type="ECO:0000256" key="1">
    <source>
        <dbReference type="ARBA" id="ARBA00022723"/>
    </source>
</evidence>
<reference evidence="8 9" key="1">
    <citation type="submission" date="2018-08" db="EMBL/GenBank/DDBJ databases">
        <title>Draft genome of the lignicolous fungus Coniochaeta pulveracea.</title>
        <authorList>
            <person name="Borstlap C.J."/>
            <person name="De Witt R.N."/>
            <person name="Botha A."/>
            <person name="Volschenk H."/>
        </authorList>
    </citation>
    <scope>NUCLEOTIDE SEQUENCE [LARGE SCALE GENOMIC DNA]</scope>
    <source>
        <strain evidence="8 9">CAB683</strain>
    </source>
</reference>
<feature type="region of interest" description="Disordered" evidence="5">
    <location>
        <begin position="360"/>
        <end position="502"/>
    </location>
</feature>
<evidence type="ECO:0000313" key="8">
    <source>
        <dbReference type="EMBL" id="RKU41727.1"/>
    </source>
</evidence>
<dbReference type="Pfam" id="PF12171">
    <property type="entry name" value="zf-C2H2_jaz"/>
    <property type="match status" value="1"/>
</dbReference>
<evidence type="ECO:0000259" key="7">
    <source>
        <dbReference type="PROSITE" id="PS50157"/>
    </source>
</evidence>
<comment type="caution">
    <text evidence="8">The sequence shown here is derived from an EMBL/GenBank/DDBJ whole genome shotgun (WGS) entry which is preliminary data.</text>
</comment>
<evidence type="ECO:0000256" key="4">
    <source>
        <dbReference type="PROSITE-ProRule" id="PRU00042"/>
    </source>
</evidence>
<keyword evidence="9" id="KW-1185">Reference proteome</keyword>
<dbReference type="SUPFAM" id="SSF46565">
    <property type="entry name" value="Chaperone J-domain"/>
    <property type="match status" value="1"/>
</dbReference>
<evidence type="ECO:0000259" key="6">
    <source>
        <dbReference type="PROSITE" id="PS50076"/>
    </source>
</evidence>
<dbReference type="PROSITE" id="PS50076">
    <property type="entry name" value="DNAJ_2"/>
    <property type="match status" value="1"/>
</dbReference>
<feature type="region of interest" description="Disordered" evidence="5">
    <location>
        <begin position="524"/>
        <end position="545"/>
    </location>
</feature>
<keyword evidence="3" id="KW-0862">Zinc</keyword>
<dbReference type="Proteomes" id="UP000275385">
    <property type="component" value="Unassembled WGS sequence"/>
</dbReference>
<organism evidence="8 9">
    <name type="scientific">Coniochaeta pulveracea</name>
    <dbReference type="NCBI Taxonomy" id="177199"/>
    <lineage>
        <taxon>Eukaryota</taxon>
        <taxon>Fungi</taxon>
        <taxon>Dikarya</taxon>
        <taxon>Ascomycota</taxon>
        <taxon>Pezizomycotina</taxon>
        <taxon>Sordariomycetes</taxon>
        <taxon>Sordariomycetidae</taxon>
        <taxon>Coniochaetales</taxon>
        <taxon>Coniochaetaceae</taxon>
        <taxon>Coniochaeta</taxon>
    </lineage>
</organism>
<dbReference type="PROSITE" id="PS50157">
    <property type="entry name" value="ZINC_FINGER_C2H2_2"/>
    <property type="match status" value="1"/>
</dbReference>
<dbReference type="PANTHER" id="PTHR44029">
    <property type="entry name" value="DNAJ HOMOLOG SUBFAMILY C MEMBER 21"/>
    <property type="match status" value="1"/>
</dbReference>
<dbReference type="InterPro" id="IPR013087">
    <property type="entry name" value="Znf_C2H2_type"/>
</dbReference>
<dbReference type="Pfam" id="PF00226">
    <property type="entry name" value="DnaJ"/>
    <property type="match status" value="1"/>
</dbReference>
<dbReference type="FunFam" id="1.10.287.110:FF:000046">
    <property type="entry name" value="dnaJ homolog subfamily C member 21"/>
    <property type="match status" value="1"/>
</dbReference>
<evidence type="ECO:0008006" key="10">
    <source>
        <dbReference type="Google" id="ProtNLM"/>
    </source>
</evidence>
<dbReference type="InterPro" id="IPR051964">
    <property type="entry name" value="Chaperone_stress_response"/>
</dbReference>
<evidence type="ECO:0000256" key="3">
    <source>
        <dbReference type="ARBA" id="ARBA00022833"/>
    </source>
</evidence>
<dbReference type="GO" id="GO:0005737">
    <property type="term" value="C:cytoplasm"/>
    <property type="evidence" value="ECO:0007669"/>
    <property type="project" value="TreeGrafter"/>
</dbReference>
<evidence type="ECO:0000256" key="5">
    <source>
        <dbReference type="SAM" id="MobiDB-lite"/>
    </source>
</evidence>
<evidence type="ECO:0000313" key="9">
    <source>
        <dbReference type="Proteomes" id="UP000275385"/>
    </source>
</evidence>
<dbReference type="InterPro" id="IPR036869">
    <property type="entry name" value="J_dom_sf"/>
</dbReference>
<proteinExistence type="predicted"/>
<dbReference type="Pfam" id="PF21884">
    <property type="entry name" value="ZUO1-like_ZHD"/>
    <property type="match status" value="1"/>
</dbReference>
<gene>
    <name evidence="8" type="ORF">DL546_004554</name>
</gene>
<sequence length="545" mass="61180">MGAEQSAQRNGAAGAPPSTPRKTCYYELLGIERTATEDEIRKAYRRKALELHPDRNINDVEASTQKFALVQTAYEILSDPQERAWYDSHRDAIVAGHDDVGGADGPAEHYNIHLTSAEEIFTLMGRFSSSVAMDDSARGFFGILDAFFDQLAAEERAACEWEGQELPVDYYPPFGSAKDDYDTVAKPFYNIWSGFATRKLFSWKDKYRLSDAPDRQIRRLMEKENKKLREEGIRTFNDAVRSLVAFVKKRDPRYVPNKQSEADRQKFLRDSAAAQAARSRAANQEKLAEFVIPDWAQSREDDEAANNEFMESSEESEVEHIECVVCNKTFKSEKQFEAHEKSKKHVKAVQQLRRQMKRENADFDLDEPAVDWQKAPVPQDDVEDGDDLDVGDGEADEEAKPGVKEEIPQSAETGEAVDASQETSTDDEYAPRSAVEDRIGGKQNPAREEEDAVDPLVPSVEDLSLEAEESQTNNSKKVGKAKAKRAKKAAREQEGGPDPKLTCGVCKEVFSSRTRLFDHIEEEGHAVPVLSSQNAKSGKKGKRKK</sequence>
<dbReference type="GO" id="GO:0003676">
    <property type="term" value="F:nucleic acid binding"/>
    <property type="evidence" value="ECO:0007669"/>
    <property type="project" value="InterPro"/>
</dbReference>